<accession>A0A7U2ET61</accession>
<dbReference type="Proteomes" id="UP000663193">
    <property type="component" value="Chromosome 2"/>
</dbReference>
<dbReference type="EMBL" id="CP069024">
    <property type="protein sequence ID" value="QRC92635.1"/>
    <property type="molecule type" value="Genomic_DNA"/>
</dbReference>
<feature type="region of interest" description="Disordered" evidence="1">
    <location>
        <begin position="1"/>
        <end position="21"/>
    </location>
</feature>
<dbReference type="AlphaFoldDB" id="A0A7U2ET61"/>
<protein>
    <submittedName>
        <fullName evidence="2">Uncharacterized protein</fullName>
    </submittedName>
</protein>
<dbReference type="VEuPathDB" id="FungiDB:JI435_402770"/>
<evidence type="ECO:0000313" key="2">
    <source>
        <dbReference type="EMBL" id="QRC92635.1"/>
    </source>
</evidence>
<keyword evidence="3" id="KW-1185">Reference proteome</keyword>
<reference evidence="3" key="1">
    <citation type="journal article" date="2021" name="BMC Genomics">
        <title>Chromosome-level genome assembly and manually-curated proteome of model necrotroph Parastagonospora nodorum Sn15 reveals a genome-wide trove of candidate effector homologs, and redundancy of virulence-related functions within an accessory chromosome.</title>
        <authorList>
            <person name="Bertazzoni S."/>
            <person name="Jones D.A.B."/>
            <person name="Phan H.T."/>
            <person name="Tan K.-C."/>
            <person name="Hane J.K."/>
        </authorList>
    </citation>
    <scope>NUCLEOTIDE SEQUENCE [LARGE SCALE GENOMIC DNA]</scope>
    <source>
        <strain evidence="3">SN15 / ATCC MYA-4574 / FGSC 10173)</strain>
    </source>
</reference>
<evidence type="ECO:0000256" key="1">
    <source>
        <dbReference type="SAM" id="MobiDB-lite"/>
    </source>
</evidence>
<evidence type="ECO:0000313" key="3">
    <source>
        <dbReference type="Proteomes" id="UP000663193"/>
    </source>
</evidence>
<gene>
    <name evidence="2" type="ORF">JI435_402770</name>
</gene>
<name>A0A7U2ET61_PHANO</name>
<organism evidence="2 3">
    <name type="scientific">Phaeosphaeria nodorum (strain SN15 / ATCC MYA-4574 / FGSC 10173)</name>
    <name type="common">Glume blotch fungus</name>
    <name type="synonym">Parastagonospora nodorum</name>
    <dbReference type="NCBI Taxonomy" id="321614"/>
    <lineage>
        <taxon>Eukaryota</taxon>
        <taxon>Fungi</taxon>
        <taxon>Dikarya</taxon>
        <taxon>Ascomycota</taxon>
        <taxon>Pezizomycotina</taxon>
        <taxon>Dothideomycetes</taxon>
        <taxon>Pleosporomycetidae</taxon>
        <taxon>Pleosporales</taxon>
        <taxon>Pleosporineae</taxon>
        <taxon>Phaeosphaeriaceae</taxon>
        <taxon>Parastagonospora</taxon>
    </lineage>
</organism>
<proteinExistence type="predicted"/>
<sequence length="116" mass="12243">MVQHMQARPGRSQSRGAEKCSERSTRCFVPLFGADSHTCTEMQKCRNAEMQMCASSTQHAKDGLGDTIRCGAEGGGSGCCSSWPAGCSSTRSAATAAVEDELTGLPKFGYRCLIGV</sequence>